<proteinExistence type="predicted"/>
<evidence type="ECO:0000313" key="2">
    <source>
        <dbReference type="EMBL" id="KAA6364486.1"/>
    </source>
</evidence>
<dbReference type="AlphaFoldDB" id="A0A5J4U194"/>
<protein>
    <submittedName>
        <fullName evidence="2">Uncharacterized protein</fullName>
    </submittedName>
</protein>
<dbReference type="EMBL" id="SNRW01021597">
    <property type="protein sequence ID" value="KAA6364486.1"/>
    <property type="molecule type" value="Genomic_DNA"/>
</dbReference>
<gene>
    <name evidence="2" type="ORF">EZS28_039986</name>
</gene>
<feature type="compositionally biased region" description="Basic and acidic residues" evidence="1">
    <location>
        <begin position="11"/>
        <end position="27"/>
    </location>
</feature>
<evidence type="ECO:0000313" key="3">
    <source>
        <dbReference type="Proteomes" id="UP000324800"/>
    </source>
</evidence>
<feature type="region of interest" description="Disordered" evidence="1">
    <location>
        <begin position="1"/>
        <end position="38"/>
    </location>
</feature>
<reference evidence="2 3" key="1">
    <citation type="submission" date="2019-03" db="EMBL/GenBank/DDBJ databases">
        <title>Single cell metagenomics reveals metabolic interactions within the superorganism composed of flagellate Streblomastix strix and complex community of Bacteroidetes bacteria on its surface.</title>
        <authorList>
            <person name="Treitli S.C."/>
            <person name="Kolisko M."/>
            <person name="Husnik F."/>
            <person name="Keeling P."/>
            <person name="Hampl V."/>
        </authorList>
    </citation>
    <scope>NUCLEOTIDE SEQUENCE [LARGE SCALE GENOMIC DNA]</scope>
    <source>
        <strain evidence="2">ST1C</strain>
    </source>
</reference>
<comment type="caution">
    <text evidence="2">The sequence shown here is derived from an EMBL/GenBank/DDBJ whole genome shotgun (WGS) entry which is preliminary data.</text>
</comment>
<sequence length="102" mass="11647">MDNKPLNFSEDDLKQPRHDSNDPHHTPSDSQNVQKVTNQQPGKLLHLPFRQIFKIVGIGTGQVVIVPALIATELSELFRCTILLCRKQFHETMLDSTQKENE</sequence>
<accession>A0A5J4U194</accession>
<organism evidence="2 3">
    <name type="scientific">Streblomastix strix</name>
    <dbReference type="NCBI Taxonomy" id="222440"/>
    <lineage>
        <taxon>Eukaryota</taxon>
        <taxon>Metamonada</taxon>
        <taxon>Preaxostyla</taxon>
        <taxon>Oxymonadida</taxon>
        <taxon>Streblomastigidae</taxon>
        <taxon>Streblomastix</taxon>
    </lineage>
</organism>
<feature type="compositionally biased region" description="Polar residues" evidence="1">
    <location>
        <begin position="28"/>
        <end position="38"/>
    </location>
</feature>
<dbReference type="Proteomes" id="UP000324800">
    <property type="component" value="Unassembled WGS sequence"/>
</dbReference>
<name>A0A5J4U194_9EUKA</name>
<evidence type="ECO:0000256" key="1">
    <source>
        <dbReference type="SAM" id="MobiDB-lite"/>
    </source>
</evidence>